<comment type="similarity">
    <text evidence="2">Belongs to the purine-cytosine permease (2.A.39) family.</text>
</comment>
<dbReference type="GeneID" id="19328595"/>
<dbReference type="GO" id="GO:0016020">
    <property type="term" value="C:membrane"/>
    <property type="evidence" value="ECO:0007669"/>
    <property type="project" value="UniProtKB-SubCell"/>
</dbReference>
<dbReference type="Proteomes" id="UP000014074">
    <property type="component" value="Unassembled WGS sequence"/>
</dbReference>
<keyword evidence="8" id="KW-1185">Reference proteome</keyword>
<name>R8BBP7_PHAM7</name>
<evidence type="ECO:0000313" key="7">
    <source>
        <dbReference type="EMBL" id="EON96694.1"/>
    </source>
</evidence>
<dbReference type="Gene3D" id="1.10.4160.10">
    <property type="entry name" value="Hydantoin permease"/>
    <property type="match status" value="1"/>
</dbReference>
<comment type="subcellular location">
    <subcellularLocation>
        <location evidence="1">Membrane</location>
        <topology evidence="1">Multi-pass membrane protein</topology>
    </subcellularLocation>
</comment>
<protein>
    <submittedName>
        <fullName evidence="7">Putative allantoin permease protein</fullName>
    </submittedName>
</protein>
<accession>R8BBP7</accession>
<dbReference type="InterPro" id="IPR001248">
    <property type="entry name" value="Pur-cyt_permease"/>
</dbReference>
<dbReference type="RefSeq" id="XP_007918512.1">
    <property type="nucleotide sequence ID" value="XM_007920321.1"/>
</dbReference>
<dbReference type="HOGENOM" id="CLU_2529058_0_0_1"/>
<evidence type="ECO:0000256" key="5">
    <source>
        <dbReference type="ARBA" id="ARBA00023136"/>
    </source>
</evidence>
<dbReference type="GO" id="GO:0022857">
    <property type="term" value="F:transmembrane transporter activity"/>
    <property type="evidence" value="ECO:0007669"/>
    <property type="project" value="InterPro"/>
</dbReference>
<feature type="transmembrane region" description="Helical" evidence="6">
    <location>
        <begin position="29"/>
        <end position="53"/>
    </location>
</feature>
<dbReference type="AlphaFoldDB" id="R8BBP7"/>
<dbReference type="OrthoDB" id="2018619at2759"/>
<proteinExistence type="inferred from homology"/>
<keyword evidence="4 6" id="KW-1133">Transmembrane helix</keyword>
<evidence type="ECO:0000256" key="6">
    <source>
        <dbReference type="SAM" id="Phobius"/>
    </source>
</evidence>
<organism evidence="7 8">
    <name type="scientific">Phaeoacremonium minimum (strain UCR-PA7)</name>
    <name type="common">Esca disease fungus</name>
    <name type="synonym">Togninia minima</name>
    <dbReference type="NCBI Taxonomy" id="1286976"/>
    <lineage>
        <taxon>Eukaryota</taxon>
        <taxon>Fungi</taxon>
        <taxon>Dikarya</taxon>
        <taxon>Ascomycota</taxon>
        <taxon>Pezizomycotina</taxon>
        <taxon>Sordariomycetes</taxon>
        <taxon>Sordariomycetidae</taxon>
        <taxon>Togniniales</taxon>
        <taxon>Togniniaceae</taxon>
        <taxon>Phaeoacremonium</taxon>
    </lineage>
</organism>
<evidence type="ECO:0000313" key="8">
    <source>
        <dbReference type="Proteomes" id="UP000014074"/>
    </source>
</evidence>
<dbReference type="Pfam" id="PF02133">
    <property type="entry name" value="Transp_cyt_pur"/>
    <property type="match status" value="1"/>
</dbReference>
<evidence type="ECO:0000256" key="1">
    <source>
        <dbReference type="ARBA" id="ARBA00004141"/>
    </source>
</evidence>
<keyword evidence="3 6" id="KW-0812">Transmembrane</keyword>
<sequence length="84" mass="9213">MTQPFKSVLDDVNDLICVQYVQLPFIPTIYTLGTLVGIIGTSATAVIYGELIWNPLNIYIRWLETDSSGGRAGAFFCGVAWAIL</sequence>
<gene>
    <name evidence="7" type="ORF">UCRPA7_7804</name>
</gene>
<evidence type="ECO:0000256" key="2">
    <source>
        <dbReference type="ARBA" id="ARBA00008974"/>
    </source>
</evidence>
<evidence type="ECO:0000256" key="4">
    <source>
        <dbReference type="ARBA" id="ARBA00022989"/>
    </source>
</evidence>
<dbReference type="EMBL" id="KB933324">
    <property type="protein sequence ID" value="EON96694.1"/>
    <property type="molecule type" value="Genomic_DNA"/>
</dbReference>
<evidence type="ECO:0000256" key="3">
    <source>
        <dbReference type="ARBA" id="ARBA00022692"/>
    </source>
</evidence>
<keyword evidence="5 6" id="KW-0472">Membrane</keyword>
<dbReference type="KEGG" id="tmn:UCRPA7_7804"/>
<reference evidence="8" key="1">
    <citation type="journal article" date="2013" name="Genome Announc.">
        <title>Draft genome sequence of the ascomycete Phaeoacremonium aleophilum strain UCR-PA7, a causal agent of the esca disease complex in grapevines.</title>
        <authorList>
            <person name="Blanco-Ulate B."/>
            <person name="Rolshausen P."/>
            <person name="Cantu D."/>
        </authorList>
    </citation>
    <scope>NUCLEOTIDE SEQUENCE [LARGE SCALE GENOMIC DNA]</scope>
    <source>
        <strain evidence="8">UCR-PA7</strain>
    </source>
</reference>